<evidence type="ECO:0000259" key="1">
    <source>
        <dbReference type="PROSITE" id="PS50053"/>
    </source>
</evidence>
<dbReference type="Pfam" id="PF00240">
    <property type="entry name" value="ubiquitin"/>
    <property type="match status" value="2"/>
</dbReference>
<dbReference type="RefSeq" id="XP_025029431.1">
    <property type="nucleotide sequence ID" value="XM_025173663.1"/>
</dbReference>
<dbReference type="PANTHER" id="PTHR10666">
    <property type="entry name" value="UBIQUITIN"/>
    <property type="match status" value="1"/>
</dbReference>
<dbReference type="OMA" id="CTVYMNL"/>
<dbReference type="GeneID" id="103049269"/>
<evidence type="ECO:0000313" key="2">
    <source>
        <dbReference type="Proteomes" id="UP000695026"/>
    </source>
</evidence>
<dbReference type="AlphaFoldDB" id="A0A9F5JBJ5"/>
<keyword evidence="2" id="KW-1185">Reference proteome</keyword>
<feature type="domain" description="Ubiquitin-like" evidence="1">
    <location>
        <begin position="82"/>
        <end position="157"/>
    </location>
</feature>
<gene>
    <name evidence="3" type="primary">ISG15</name>
</gene>
<accession>A0A9F5JBJ5</accession>
<reference evidence="3" key="1">
    <citation type="submission" date="2025-08" db="UniProtKB">
        <authorList>
            <consortium name="RefSeq"/>
        </authorList>
    </citation>
    <scope>IDENTIFICATION</scope>
    <source>
        <tissue evidence="3">Liver</tissue>
    </source>
</reference>
<dbReference type="PROSITE" id="PS50053">
    <property type="entry name" value="UBIQUITIN_2"/>
    <property type="match status" value="2"/>
</dbReference>
<name>A0A9F5JBJ5_PYTBI</name>
<feature type="domain" description="Ubiquitin-like" evidence="1">
    <location>
        <begin position="3"/>
        <end position="81"/>
    </location>
</feature>
<dbReference type="CTD" id="9636"/>
<dbReference type="Gene3D" id="3.10.20.90">
    <property type="entry name" value="Phosphatidylinositol 3-kinase Catalytic Subunit, Chain A, domain 1"/>
    <property type="match status" value="2"/>
</dbReference>
<dbReference type="InterPro" id="IPR050158">
    <property type="entry name" value="Ubiquitin_ubiquitin-like"/>
</dbReference>
<dbReference type="InterPro" id="IPR029071">
    <property type="entry name" value="Ubiquitin-like_domsf"/>
</dbReference>
<dbReference type="InterPro" id="IPR000626">
    <property type="entry name" value="Ubiquitin-like_dom"/>
</dbReference>
<dbReference type="Proteomes" id="UP000695026">
    <property type="component" value="Unplaced"/>
</dbReference>
<evidence type="ECO:0000313" key="3">
    <source>
        <dbReference type="RefSeq" id="XP_025029431.1"/>
    </source>
</evidence>
<organism evidence="2 3">
    <name type="scientific">Python bivittatus</name>
    <name type="common">Burmese python</name>
    <name type="synonym">Python molurus bivittatus</name>
    <dbReference type="NCBI Taxonomy" id="176946"/>
    <lineage>
        <taxon>Eukaryota</taxon>
        <taxon>Metazoa</taxon>
        <taxon>Chordata</taxon>
        <taxon>Craniata</taxon>
        <taxon>Vertebrata</taxon>
        <taxon>Euteleostomi</taxon>
        <taxon>Lepidosauria</taxon>
        <taxon>Squamata</taxon>
        <taxon>Bifurcata</taxon>
        <taxon>Unidentata</taxon>
        <taxon>Episquamata</taxon>
        <taxon>Toxicofera</taxon>
        <taxon>Serpentes</taxon>
        <taxon>Henophidia</taxon>
        <taxon>Pythonidae</taxon>
        <taxon>Python</taxon>
    </lineage>
</organism>
<dbReference type="InterPro" id="IPR019956">
    <property type="entry name" value="Ubiquitin_dom"/>
</dbReference>
<dbReference type="SUPFAM" id="SSF54236">
    <property type="entry name" value="Ubiquitin-like"/>
    <property type="match status" value="2"/>
</dbReference>
<dbReference type="KEGG" id="pbi:103049269"/>
<sequence length="196" mass="21885">MAQQLSVKLLTGEIHSVDSSACRTVWDFKIQVGRKTGVPPYQQKLACQNSTHLNLQDSSALSQYGLQTGDTLLLMVKNEESICIFLRNPNGRTSTYQVLPSDTVSQFRARIRGQERVEDNQFWLTYEGQTLDDHHKLSYYNIVPNGIVSMNLRLRGGALKLGGWSPLESSVVLHDCSLWSSAPHLICATAKQPPLL</sequence>
<dbReference type="OrthoDB" id="1885901at2759"/>
<protein>
    <submittedName>
        <fullName evidence="3">Ubiquitin-like protein ISG15</fullName>
    </submittedName>
</protein>
<dbReference type="SMART" id="SM00213">
    <property type="entry name" value="UBQ"/>
    <property type="match status" value="2"/>
</dbReference>
<dbReference type="PRINTS" id="PR00348">
    <property type="entry name" value="UBIQUITIN"/>
</dbReference>
<proteinExistence type="predicted"/>